<dbReference type="Pfam" id="PF00697">
    <property type="entry name" value="PRAI"/>
    <property type="match status" value="1"/>
</dbReference>
<proteinExistence type="inferred from homology"/>
<keyword evidence="8 9" id="KW-0413">Isomerase</keyword>
<dbReference type="OrthoDB" id="9786954at2"/>
<dbReference type="HAMAP" id="MF_00135">
    <property type="entry name" value="PRAI"/>
    <property type="match status" value="1"/>
</dbReference>
<reference evidence="11 12" key="1">
    <citation type="submission" date="2016-11" db="EMBL/GenBank/DDBJ databases">
        <authorList>
            <person name="Jaros S."/>
            <person name="Januszkiewicz K."/>
            <person name="Wedrychowicz H."/>
        </authorList>
    </citation>
    <scope>NUCLEOTIDE SEQUENCE [LARGE SCALE GENOMIC DNA]</scope>
    <source>
        <strain evidence="11 12">BPI-34</strain>
    </source>
</reference>
<protein>
    <recommendedName>
        <fullName evidence="4 9">N-(5'-phosphoribosyl)anthranilate isomerase</fullName>
        <shortName evidence="9">PRAI</shortName>
        <ecNumber evidence="3 9">5.3.1.24</ecNumber>
    </recommendedName>
</protein>
<dbReference type="SUPFAM" id="SSF51366">
    <property type="entry name" value="Ribulose-phoshate binding barrel"/>
    <property type="match status" value="1"/>
</dbReference>
<name>A0A1M7GPC1_XYLRU</name>
<keyword evidence="7 9" id="KW-0057">Aromatic amino acid biosynthesis</keyword>
<sequence>MIIKVCGMREAENIREVEQCSMLNDPLQLCWLARQECSIDWMGFIFWPKSSRFVSQVPAYLPEHCQRVGVFVDASIGDIMSAVDSFALNYIQLHGQESPSYIIQLKPHLPADVKIIKVFNIATTDDLAQTKPYEGLADIFLFDTKGKYVGGNGEKFDWTVLDAYIGNTPFLLSGGIGPDDAERVRNFQHDKCIGIDLNSRFESAPALKDAEKLKAFLQNVKM</sequence>
<evidence type="ECO:0000313" key="12">
    <source>
        <dbReference type="Proteomes" id="UP000184280"/>
    </source>
</evidence>
<feature type="domain" description="N-(5'phosphoribosyl) anthranilate isomerase (PRAI)" evidence="10">
    <location>
        <begin position="42"/>
        <end position="219"/>
    </location>
</feature>
<gene>
    <name evidence="9" type="primary">trpF</name>
    <name evidence="11" type="ORF">SAMN04488494_1524</name>
</gene>
<dbReference type="PANTHER" id="PTHR42894:SF1">
    <property type="entry name" value="N-(5'-PHOSPHORIBOSYL)ANTHRANILATE ISOMERASE"/>
    <property type="match status" value="1"/>
</dbReference>
<dbReference type="GO" id="GO:0004640">
    <property type="term" value="F:phosphoribosylanthranilate isomerase activity"/>
    <property type="evidence" value="ECO:0007669"/>
    <property type="project" value="UniProtKB-UniRule"/>
</dbReference>
<dbReference type="InterPro" id="IPR013785">
    <property type="entry name" value="Aldolase_TIM"/>
</dbReference>
<evidence type="ECO:0000256" key="3">
    <source>
        <dbReference type="ARBA" id="ARBA00012572"/>
    </source>
</evidence>
<dbReference type="AlphaFoldDB" id="A0A1M7GPC1"/>
<evidence type="ECO:0000256" key="2">
    <source>
        <dbReference type="ARBA" id="ARBA00004664"/>
    </source>
</evidence>
<evidence type="ECO:0000256" key="8">
    <source>
        <dbReference type="ARBA" id="ARBA00023235"/>
    </source>
</evidence>
<dbReference type="Proteomes" id="UP000184280">
    <property type="component" value="Unassembled WGS sequence"/>
</dbReference>
<comment type="catalytic activity">
    <reaction evidence="1 9">
        <text>N-(5-phospho-beta-D-ribosyl)anthranilate = 1-(2-carboxyphenylamino)-1-deoxy-D-ribulose 5-phosphate</text>
        <dbReference type="Rhea" id="RHEA:21540"/>
        <dbReference type="ChEBI" id="CHEBI:18277"/>
        <dbReference type="ChEBI" id="CHEBI:58613"/>
        <dbReference type="EC" id="5.3.1.24"/>
    </reaction>
</comment>
<evidence type="ECO:0000259" key="10">
    <source>
        <dbReference type="Pfam" id="PF00697"/>
    </source>
</evidence>
<evidence type="ECO:0000313" key="11">
    <source>
        <dbReference type="EMBL" id="SHM18008.1"/>
    </source>
</evidence>
<dbReference type="UniPathway" id="UPA00035">
    <property type="reaction ID" value="UER00042"/>
</dbReference>
<evidence type="ECO:0000256" key="1">
    <source>
        <dbReference type="ARBA" id="ARBA00001164"/>
    </source>
</evidence>
<evidence type="ECO:0000256" key="7">
    <source>
        <dbReference type="ARBA" id="ARBA00023141"/>
    </source>
</evidence>
<dbReference type="InterPro" id="IPR011060">
    <property type="entry name" value="RibuloseP-bd_barrel"/>
</dbReference>
<evidence type="ECO:0000256" key="4">
    <source>
        <dbReference type="ARBA" id="ARBA00022272"/>
    </source>
</evidence>
<dbReference type="Gene3D" id="3.20.20.70">
    <property type="entry name" value="Aldolase class I"/>
    <property type="match status" value="1"/>
</dbReference>
<dbReference type="InterPro" id="IPR044643">
    <property type="entry name" value="TrpF_fam"/>
</dbReference>
<evidence type="ECO:0000256" key="5">
    <source>
        <dbReference type="ARBA" id="ARBA00022605"/>
    </source>
</evidence>
<comment type="pathway">
    <text evidence="2 9">Amino-acid biosynthesis; L-tryptophan biosynthesis; L-tryptophan from chorismate: step 3/5.</text>
</comment>
<accession>A0A1M7GPC1</accession>
<dbReference type="CDD" id="cd00405">
    <property type="entry name" value="PRAI"/>
    <property type="match status" value="1"/>
</dbReference>
<organism evidence="11 12">
    <name type="scientific">Xylanibacter ruminicola</name>
    <name type="common">Prevotella ruminicola</name>
    <dbReference type="NCBI Taxonomy" id="839"/>
    <lineage>
        <taxon>Bacteria</taxon>
        <taxon>Pseudomonadati</taxon>
        <taxon>Bacteroidota</taxon>
        <taxon>Bacteroidia</taxon>
        <taxon>Bacteroidales</taxon>
        <taxon>Prevotellaceae</taxon>
        <taxon>Xylanibacter</taxon>
    </lineage>
</organism>
<dbReference type="PANTHER" id="PTHR42894">
    <property type="entry name" value="N-(5'-PHOSPHORIBOSYL)ANTHRANILATE ISOMERASE"/>
    <property type="match status" value="1"/>
</dbReference>
<keyword evidence="6 9" id="KW-0822">Tryptophan biosynthesis</keyword>
<dbReference type="RefSeq" id="WP_073044137.1">
    <property type="nucleotide sequence ID" value="NZ_FOLF01000003.1"/>
</dbReference>
<comment type="similarity">
    <text evidence="9">Belongs to the TrpF family.</text>
</comment>
<dbReference type="GO" id="GO:0000162">
    <property type="term" value="P:L-tryptophan biosynthetic process"/>
    <property type="evidence" value="ECO:0007669"/>
    <property type="project" value="UniProtKB-UniRule"/>
</dbReference>
<dbReference type="EMBL" id="FRCJ01000002">
    <property type="protein sequence ID" value="SHM18008.1"/>
    <property type="molecule type" value="Genomic_DNA"/>
</dbReference>
<evidence type="ECO:0000256" key="6">
    <source>
        <dbReference type="ARBA" id="ARBA00022822"/>
    </source>
</evidence>
<dbReference type="EC" id="5.3.1.24" evidence="3 9"/>
<keyword evidence="5 9" id="KW-0028">Amino-acid biosynthesis</keyword>
<dbReference type="InterPro" id="IPR001240">
    <property type="entry name" value="PRAI_dom"/>
</dbReference>
<evidence type="ECO:0000256" key="9">
    <source>
        <dbReference type="HAMAP-Rule" id="MF_00135"/>
    </source>
</evidence>